<accession>A0A0E9R4A7</accession>
<evidence type="ECO:0000313" key="1">
    <source>
        <dbReference type="EMBL" id="JAH23285.1"/>
    </source>
</evidence>
<reference evidence="1" key="1">
    <citation type="submission" date="2014-11" db="EMBL/GenBank/DDBJ databases">
        <authorList>
            <person name="Amaro Gonzalez C."/>
        </authorList>
    </citation>
    <scope>NUCLEOTIDE SEQUENCE</scope>
</reference>
<name>A0A0E9R4A7_ANGAN</name>
<sequence length="15" mass="1799">MGFIRLSLMQCNEEK</sequence>
<organism evidence="1">
    <name type="scientific">Anguilla anguilla</name>
    <name type="common">European freshwater eel</name>
    <name type="synonym">Muraena anguilla</name>
    <dbReference type="NCBI Taxonomy" id="7936"/>
    <lineage>
        <taxon>Eukaryota</taxon>
        <taxon>Metazoa</taxon>
        <taxon>Chordata</taxon>
        <taxon>Craniata</taxon>
        <taxon>Vertebrata</taxon>
        <taxon>Euteleostomi</taxon>
        <taxon>Actinopterygii</taxon>
        <taxon>Neopterygii</taxon>
        <taxon>Teleostei</taxon>
        <taxon>Anguilliformes</taxon>
        <taxon>Anguillidae</taxon>
        <taxon>Anguilla</taxon>
    </lineage>
</organism>
<dbReference type="EMBL" id="GBXM01085292">
    <property type="protein sequence ID" value="JAH23285.1"/>
    <property type="molecule type" value="Transcribed_RNA"/>
</dbReference>
<proteinExistence type="predicted"/>
<dbReference type="EMBL" id="GBXM01081506">
    <property type="protein sequence ID" value="JAH27071.1"/>
    <property type="molecule type" value="Transcribed_RNA"/>
</dbReference>
<protein>
    <submittedName>
        <fullName evidence="1">Uncharacterized protein</fullName>
    </submittedName>
</protein>
<reference evidence="1" key="2">
    <citation type="journal article" date="2015" name="Fish Shellfish Immunol.">
        <title>Early steps in the European eel (Anguilla anguilla)-Vibrio vulnificus interaction in the gills: Role of the RtxA13 toxin.</title>
        <authorList>
            <person name="Callol A."/>
            <person name="Pajuelo D."/>
            <person name="Ebbesson L."/>
            <person name="Teles M."/>
            <person name="MacKenzie S."/>
            <person name="Amaro C."/>
        </authorList>
    </citation>
    <scope>NUCLEOTIDE SEQUENCE</scope>
</reference>